<dbReference type="Proteomes" id="UP000289859">
    <property type="component" value="Unassembled WGS sequence"/>
</dbReference>
<gene>
    <name evidence="1" type="ORF">DSM02_1513</name>
</gene>
<dbReference type="AlphaFoldDB" id="A0A4Q0PBX6"/>
<accession>A0A4Q0PBX6</accession>
<evidence type="ECO:0008006" key="3">
    <source>
        <dbReference type="Google" id="ProtNLM"/>
    </source>
</evidence>
<name>A0A4Q0PBX6_9FLAO</name>
<protein>
    <recommendedName>
        <fullName evidence="3">Outer membrane protein with beta-barrel domain</fullName>
    </recommendedName>
</protein>
<reference evidence="1 2" key="1">
    <citation type="submission" date="2018-07" db="EMBL/GenBank/DDBJ databases">
        <title>Leeuwenhoekiella genomics.</title>
        <authorList>
            <person name="Tahon G."/>
            <person name="Willems A."/>
        </authorList>
    </citation>
    <scope>NUCLEOTIDE SEQUENCE [LARGE SCALE GENOMIC DNA]</scope>
    <source>
        <strain evidence="1 2">LMG 29608</strain>
    </source>
</reference>
<dbReference type="OrthoDB" id="1200606at2"/>
<dbReference type="EMBL" id="QOVK01000004">
    <property type="protein sequence ID" value="RXG24028.1"/>
    <property type="molecule type" value="Genomic_DNA"/>
</dbReference>
<evidence type="ECO:0000313" key="1">
    <source>
        <dbReference type="EMBL" id="RXG24028.1"/>
    </source>
</evidence>
<organism evidence="1 2">
    <name type="scientific">Leeuwenhoekiella polynyae</name>
    <dbReference type="NCBI Taxonomy" id="1550906"/>
    <lineage>
        <taxon>Bacteria</taxon>
        <taxon>Pseudomonadati</taxon>
        <taxon>Bacteroidota</taxon>
        <taxon>Flavobacteriia</taxon>
        <taxon>Flavobacteriales</taxon>
        <taxon>Flavobacteriaceae</taxon>
        <taxon>Leeuwenhoekiella</taxon>
    </lineage>
</organism>
<proteinExistence type="predicted"/>
<sequence length="68" mass="7850">MRYKFINEYVFNCGLIIRTSITEKLNIYGLTSIGPGYFDEDSERMAKGIGFSDNLALGINFQFFKSFF</sequence>
<evidence type="ECO:0000313" key="2">
    <source>
        <dbReference type="Proteomes" id="UP000289859"/>
    </source>
</evidence>
<comment type="caution">
    <text evidence="1">The sequence shown here is derived from an EMBL/GenBank/DDBJ whole genome shotgun (WGS) entry which is preliminary data.</text>
</comment>
<dbReference type="RefSeq" id="WP_128765024.1">
    <property type="nucleotide sequence ID" value="NZ_JBHUOO010000047.1"/>
</dbReference>
<keyword evidence="2" id="KW-1185">Reference proteome</keyword>